<organism evidence="1 2">
    <name type="scientific">Nannochloropsis gaditana</name>
    <dbReference type="NCBI Taxonomy" id="72520"/>
    <lineage>
        <taxon>Eukaryota</taxon>
        <taxon>Sar</taxon>
        <taxon>Stramenopiles</taxon>
        <taxon>Ochrophyta</taxon>
        <taxon>Eustigmatophyceae</taxon>
        <taxon>Eustigmatales</taxon>
        <taxon>Monodopsidaceae</taxon>
        <taxon>Nannochloropsis</taxon>
    </lineage>
</organism>
<dbReference type="Proteomes" id="UP000019335">
    <property type="component" value="Unassembled WGS sequence"/>
</dbReference>
<gene>
    <name evidence="1" type="ORF">Naga_100235g7</name>
</gene>
<evidence type="ECO:0000313" key="2">
    <source>
        <dbReference type="Proteomes" id="UP000019335"/>
    </source>
</evidence>
<proteinExistence type="predicted"/>
<dbReference type="OrthoDB" id="205035at2759"/>
<reference evidence="1 2" key="1">
    <citation type="journal article" date="2014" name="Mol. Plant">
        <title>Chromosome Scale Genome Assembly and Transcriptome Profiling of Nannochloropsis gaditana in Nitrogen Depletion.</title>
        <authorList>
            <person name="Corteggiani Carpinelli E."/>
            <person name="Telatin A."/>
            <person name="Vitulo N."/>
            <person name="Forcato C."/>
            <person name="D'Angelo M."/>
            <person name="Schiavon R."/>
            <person name="Vezzi A."/>
            <person name="Giacometti G.M."/>
            <person name="Morosinotto T."/>
            <person name="Valle G."/>
        </authorList>
    </citation>
    <scope>NUCLEOTIDE SEQUENCE [LARGE SCALE GENOMIC DNA]</scope>
    <source>
        <strain evidence="1 2">B-31</strain>
    </source>
</reference>
<dbReference type="EMBL" id="AZIL01003019">
    <property type="protein sequence ID" value="EWM20517.1"/>
    <property type="molecule type" value="Genomic_DNA"/>
</dbReference>
<keyword evidence="2" id="KW-1185">Reference proteome</keyword>
<sequence>MHRATKYKFLEKPPSAPTLGLLIICFVAGYCASLLSTGKHTLALSGKCNAMSWVDSRTFNGKLETEISGSVFDDLYKEVYQDSINVSSDMIKLPSIRTEFNVNEWKGKNLSSGGLTESDRVLLGSIYYDASSVFEFGLGESTQIAAYVGVPRYSGIDSDPNWVVQARDKVNKGHYKFYLADIGQTGAWGYPTAKLHKIPLNYQFQALRIEIEPFDVYLVDGRYRVACVMASFLHALSHNASIAKTRVLVHDAERATYQVVLEIADVINESDKLRVLRLKENITEHQIARLWRNHMYTSER</sequence>
<dbReference type="Gene3D" id="3.40.50.150">
    <property type="entry name" value="Vaccinia Virus protein VP39"/>
    <property type="match status" value="1"/>
</dbReference>
<comment type="caution">
    <text evidence="1">The sequence shown here is derived from an EMBL/GenBank/DDBJ whole genome shotgun (WGS) entry which is preliminary data.</text>
</comment>
<protein>
    <submittedName>
        <fullName evidence="1">Uncharacterized protein</fullName>
    </submittedName>
</protein>
<dbReference type="InterPro" id="IPR029063">
    <property type="entry name" value="SAM-dependent_MTases_sf"/>
</dbReference>
<evidence type="ECO:0000313" key="1">
    <source>
        <dbReference type="EMBL" id="EWM20517.1"/>
    </source>
</evidence>
<name>W7T1D0_9STRA</name>
<accession>W7T1D0</accession>
<dbReference type="AlphaFoldDB" id="W7T1D0"/>